<protein>
    <submittedName>
        <fullName evidence="5">Uncharacterized protein</fullName>
    </submittedName>
</protein>
<dbReference type="AlphaFoldDB" id="A0A914DEW7"/>
<dbReference type="InterPro" id="IPR052103">
    <property type="entry name" value="Dual_spec_Phospatases"/>
</dbReference>
<keyword evidence="2" id="KW-0378">Hydrolase</keyword>
<dbReference type="PANTHER" id="PTHR45961:SF3">
    <property type="entry name" value="DUAL SPECIFICITY PROTEIN PHOSPHATASE 14"/>
    <property type="match status" value="1"/>
</dbReference>
<reference evidence="5" key="1">
    <citation type="submission" date="2022-11" db="UniProtKB">
        <authorList>
            <consortium name="WormBaseParasite"/>
        </authorList>
    </citation>
    <scope>IDENTIFICATION</scope>
</reference>
<proteinExistence type="inferred from homology"/>
<dbReference type="Gene3D" id="3.90.190.10">
    <property type="entry name" value="Protein tyrosine phosphatase superfamily"/>
    <property type="match status" value="1"/>
</dbReference>
<evidence type="ECO:0000313" key="4">
    <source>
        <dbReference type="Proteomes" id="UP000887540"/>
    </source>
</evidence>
<accession>A0A914DEW7</accession>
<dbReference type="GO" id="GO:0005737">
    <property type="term" value="C:cytoplasm"/>
    <property type="evidence" value="ECO:0007669"/>
    <property type="project" value="TreeGrafter"/>
</dbReference>
<name>A0A914DEW7_9BILA</name>
<comment type="similarity">
    <text evidence="1">Belongs to the protein-tyrosine phosphatase family. Non-receptor class dual specificity subfamily.</text>
</comment>
<evidence type="ECO:0000256" key="1">
    <source>
        <dbReference type="ARBA" id="ARBA00008601"/>
    </source>
</evidence>
<dbReference type="SUPFAM" id="SSF52799">
    <property type="entry name" value="(Phosphotyrosine protein) phosphatases II"/>
    <property type="match status" value="1"/>
</dbReference>
<dbReference type="WBParaSite" id="ACRNAN_scaffold2500.g14805.t1">
    <property type="protein sequence ID" value="ACRNAN_scaffold2500.g14805.t1"/>
    <property type="gene ID" value="ACRNAN_scaffold2500.g14805"/>
</dbReference>
<evidence type="ECO:0000256" key="2">
    <source>
        <dbReference type="ARBA" id="ARBA00022801"/>
    </source>
</evidence>
<keyword evidence="4" id="KW-1185">Reference proteome</keyword>
<evidence type="ECO:0000313" key="5">
    <source>
        <dbReference type="WBParaSite" id="ACRNAN_scaffold2500.g14805.t1"/>
    </source>
</evidence>
<evidence type="ECO:0000256" key="3">
    <source>
        <dbReference type="ARBA" id="ARBA00022912"/>
    </source>
</evidence>
<sequence>MVHENMSLKDVYYEVVSIRRVISPNSGFWRQMIEYEKEKTGQTTVKLLPGTKTTIPDVYLTKCKAVRDLNNLKTKYSYLNFQSNL</sequence>
<organism evidence="4 5">
    <name type="scientific">Acrobeloides nanus</name>
    <dbReference type="NCBI Taxonomy" id="290746"/>
    <lineage>
        <taxon>Eukaryota</taxon>
        <taxon>Metazoa</taxon>
        <taxon>Ecdysozoa</taxon>
        <taxon>Nematoda</taxon>
        <taxon>Chromadorea</taxon>
        <taxon>Rhabditida</taxon>
        <taxon>Tylenchina</taxon>
        <taxon>Cephalobomorpha</taxon>
        <taxon>Cephaloboidea</taxon>
        <taxon>Cephalobidae</taxon>
        <taxon>Acrobeloides</taxon>
    </lineage>
</organism>
<dbReference type="GO" id="GO:0004721">
    <property type="term" value="F:phosphoprotein phosphatase activity"/>
    <property type="evidence" value="ECO:0007669"/>
    <property type="project" value="UniProtKB-KW"/>
</dbReference>
<dbReference type="PANTHER" id="PTHR45961">
    <property type="entry name" value="IP21249P"/>
    <property type="match status" value="1"/>
</dbReference>
<dbReference type="InterPro" id="IPR029021">
    <property type="entry name" value="Prot-tyrosine_phosphatase-like"/>
</dbReference>
<dbReference type="Proteomes" id="UP000887540">
    <property type="component" value="Unplaced"/>
</dbReference>
<keyword evidence="3" id="KW-0904">Protein phosphatase</keyword>